<accession>A0A5B8LUM7</accession>
<organism evidence="2 3">
    <name type="scientific">Devosia ginsengisoli</name>
    <dbReference type="NCBI Taxonomy" id="400770"/>
    <lineage>
        <taxon>Bacteria</taxon>
        <taxon>Pseudomonadati</taxon>
        <taxon>Pseudomonadota</taxon>
        <taxon>Alphaproteobacteria</taxon>
        <taxon>Hyphomicrobiales</taxon>
        <taxon>Devosiaceae</taxon>
        <taxon>Devosia</taxon>
    </lineage>
</organism>
<protein>
    <submittedName>
        <fullName evidence="2">MBL fold metallo-hydrolase</fullName>
    </submittedName>
</protein>
<dbReference type="OrthoDB" id="9805728at2"/>
<evidence type="ECO:0000313" key="3">
    <source>
        <dbReference type="Proteomes" id="UP000315364"/>
    </source>
</evidence>
<dbReference type="GO" id="GO:0016787">
    <property type="term" value="F:hydrolase activity"/>
    <property type="evidence" value="ECO:0007669"/>
    <property type="project" value="UniProtKB-KW"/>
</dbReference>
<dbReference type="Gene3D" id="3.60.15.10">
    <property type="entry name" value="Ribonuclease Z/Hydroxyacylglutathione hydrolase-like"/>
    <property type="match status" value="1"/>
</dbReference>
<dbReference type="InterPro" id="IPR050114">
    <property type="entry name" value="UPF0173_UPF0282_UlaG_hydrolase"/>
</dbReference>
<proteinExistence type="predicted"/>
<keyword evidence="2" id="KW-0378">Hydrolase</keyword>
<reference evidence="2 3" key="1">
    <citation type="submission" date="2019-07" db="EMBL/GenBank/DDBJ databases">
        <title>Full genome sequence of Devosia sp. Gsoil 520.</title>
        <authorList>
            <person name="Im W.-T."/>
        </authorList>
    </citation>
    <scope>NUCLEOTIDE SEQUENCE [LARGE SCALE GENOMIC DNA]</scope>
    <source>
        <strain evidence="2 3">Gsoil 520</strain>
    </source>
</reference>
<dbReference type="InterPro" id="IPR036866">
    <property type="entry name" value="RibonucZ/Hydroxyglut_hydro"/>
</dbReference>
<dbReference type="Proteomes" id="UP000315364">
    <property type="component" value="Chromosome"/>
</dbReference>
<evidence type="ECO:0000313" key="2">
    <source>
        <dbReference type="EMBL" id="QDZ12017.1"/>
    </source>
</evidence>
<sequence length="356" mass="38670">MPLRARNIGAGPSQCWSMASGIRPMPICHWPPFRPMRRSGRWPTGHQCTSRQYWVGRPRRQRHCGSASRHRCPMIVTISCNSELRRLHLRSKNASWRSREDPMVKRRDVVAGLATLPLAGTLSFMPAWAQQVTLEGDAIATSDGDIIIHPVDHASLVLGFGDAVIYADPVGGAALYEGLPPPTAILVTHGHGDHFDVPTLEAIAGSAPILTSQEVFDKLPEALKANATAIANGADTSLDGIAIRAIAAHNITEDRMQYHPVGVGNGYVLTLGDKQVYIAGDTEPTDDMLALTDIAVAFLPMNLPYTMTPEQAAQAINTFKPAIAYPYHYGDSDLAPLETVGDHTEVRLRDWYASGA</sequence>
<dbReference type="PANTHER" id="PTHR43546:SF3">
    <property type="entry name" value="UPF0173 METAL-DEPENDENT HYDROLASE MJ1163"/>
    <property type="match status" value="1"/>
</dbReference>
<dbReference type="PANTHER" id="PTHR43546">
    <property type="entry name" value="UPF0173 METAL-DEPENDENT HYDROLASE MJ1163-RELATED"/>
    <property type="match status" value="1"/>
</dbReference>
<feature type="domain" description="Metallo-beta-lactamase" evidence="1">
    <location>
        <begin position="175"/>
        <end position="329"/>
    </location>
</feature>
<dbReference type="Pfam" id="PF12706">
    <property type="entry name" value="Lactamase_B_2"/>
    <property type="match status" value="1"/>
</dbReference>
<dbReference type="EMBL" id="CP042304">
    <property type="protein sequence ID" value="QDZ12017.1"/>
    <property type="molecule type" value="Genomic_DNA"/>
</dbReference>
<dbReference type="AlphaFoldDB" id="A0A5B8LUM7"/>
<gene>
    <name evidence="2" type="ORF">FPZ08_15465</name>
</gene>
<dbReference type="KEGG" id="dea:FPZ08_15465"/>
<dbReference type="SUPFAM" id="SSF56281">
    <property type="entry name" value="Metallo-hydrolase/oxidoreductase"/>
    <property type="match status" value="1"/>
</dbReference>
<name>A0A5B8LUM7_9HYPH</name>
<dbReference type="InterPro" id="IPR001279">
    <property type="entry name" value="Metallo-B-lactamas"/>
</dbReference>
<keyword evidence="3" id="KW-1185">Reference proteome</keyword>
<evidence type="ECO:0000259" key="1">
    <source>
        <dbReference type="Pfam" id="PF12706"/>
    </source>
</evidence>